<dbReference type="Proteomes" id="UP000232145">
    <property type="component" value="Unassembled WGS sequence"/>
</dbReference>
<protein>
    <submittedName>
        <fullName evidence="2">Peptide-binding protein</fullName>
    </submittedName>
</protein>
<organism evidence="2 3">
    <name type="scientific">Leptospira harrisiae</name>
    <dbReference type="NCBI Taxonomy" id="2023189"/>
    <lineage>
        <taxon>Bacteria</taxon>
        <taxon>Pseudomonadati</taxon>
        <taxon>Spirochaetota</taxon>
        <taxon>Spirochaetia</taxon>
        <taxon>Leptospirales</taxon>
        <taxon>Leptospiraceae</taxon>
        <taxon>Leptospira</taxon>
    </lineage>
</organism>
<evidence type="ECO:0000313" key="3">
    <source>
        <dbReference type="Proteomes" id="UP000232145"/>
    </source>
</evidence>
<comment type="caution">
    <text evidence="2">The sequence shown here is derived from an EMBL/GenBank/DDBJ whole genome shotgun (WGS) entry which is preliminary data.</text>
</comment>
<sequence length="252" mass="29122">MKKLFLVFLTSLVLFQCKKTPAIEVGQTAFISATVLNARKTPTLDGEKVGKLKLGDQIKVLERSEKDLEIDGITSYWYRVQSNFVTGWVFGGYLSLEKVESRDAMIAAVQGNFVYCKIPNRDDCSNTIEFDGIRFVYREFSKYSGISEKLEGVFDVYSDHLVFDSKSRYIRPSIFIQYPQTEEERTAYYNAYYEFTNSDEYLVSLSTYPVAGKENFYFYICNDKLLLLREKKEKEAACKSDYAFTKSSYSSF</sequence>
<dbReference type="PROSITE" id="PS51781">
    <property type="entry name" value="SH3B"/>
    <property type="match status" value="1"/>
</dbReference>
<dbReference type="Gene3D" id="2.30.30.40">
    <property type="entry name" value="SH3 Domains"/>
    <property type="match status" value="1"/>
</dbReference>
<dbReference type="EMBL" id="NPDX01000001">
    <property type="protein sequence ID" value="PJZ86566.1"/>
    <property type="molecule type" value="Genomic_DNA"/>
</dbReference>
<dbReference type="SMART" id="SM00287">
    <property type="entry name" value="SH3b"/>
    <property type="match status" value="1"/>
</dbReference>
<dbReference type="OrthoDB" id="317179at2"/>
<dbReference type="InterPro" id="IPR003646">
    <property type="entry name" value="SH3-like_bac-type"/>
</dbReference>
<feature type="domain" description="SH3b" evidence="1">
    <location>
        <begin position="26"/>
        <end position="98"/>
    </location>
</feature>
<reference evidence="2 3" key="1">
    <citation type="submission" date="2017-07" db="EMBL/GenBank/DDBJ databases">
        <title>Leptospira spp. isolated from tropical soils.</title>
        <authorList>
            <person name="Thibeaux R."/>
            <person name="Iraola G."/>
            <person name="Ferres I."/>
            <person name="Bierque E."/>
            <person name="Girault D."/>
            <person name="Soupe-Gilbert M.-E."/>
            <person name="Picardeau M."/>
            <person name="Goarant C."/>
        </authorList>
    </citation>
    <scope>NUCLEOTIDE SEQUENCE [LARGE SCALE GENOMIC DNA]</scope>
    <source>
        <strain evidence="2 3">FH2-B-A1</strain>
    </source>
</reference>
<evidence type="ECO:0000313" key="2">
    <source>
        <dbReference type="EMBL" id="PJZ86566.1"/>
    </source>
</evidence>
<gene>
    <name evidence="2" type="ORF">CH364_06110</name>
</gene>
<proteinExistence type="predicted"/>
<keyword evidence="3" id="KW-1185">Reference proteome</keyword>
<dbReference type="AlphaFoldDB" id="A0A2N0AQH7"/>
<evidence type="ECO:0000259" key="1">
    <source>
        <dbReference type="PROSITE" id="PS51781"/>
    </source>
</evidence>
<accession>A0A2N0AQH7</accession>
<dbReference type="Pfam" id="PF08239">
    <property type="entry name" value="SH3_3"/>
    <property type="match status" value="1"/>
</dbReference>
<name>A0A2N0AQH7_9LEPT</name>
<dbReference type="RefSeq" id="WP_100743442.1">
    <property type="nucleotide sequence ID" value="NZ_NPDW01000001.1"/>
</dbReference>